<dbReference type="InterPro" id="IPR028309">
    <property type="entry name" value="RB_fam"/>
</dbReference>
<feature type="compositionally biased region" description="Polar residues" evidence="1">
    <location>
        <begin position="25"/>
        <end position="39"/>
    </location>
</feature>
<keyword evidence="3" id="KW-1185">Reference proteome</keyword>
<dbReference type="AlphaFoldDB" id="A0AAE1AC83"/>
<accession>A0AAE1AC83</accession>
<dbReference type="PANTHER" id="PTHR13742:SF17">
    <property type="entry name" value="RE32990P-RELATED"/>
    <property type="match status" value="1"/>
</dbReference>
<dbReference type="GO" id="GO:0006357">
    <property type="term" value="P:regulation of transcription by RNA polymerase II"/>
    <property type="evidence" value="ECO:0007669"/>
    <property type="project" value="InterPro"/>
</dbReference>
<name>A0AAE1AC83_9GAST</name>
<gene>
    <name evidence="2" type="ORF">RRG08_021966</name>
</gene>
<dbReference type="PANTHER" id="PTHR13742">
    <property type="entry name" value="RETINOBLASTOMA-ASSOCIATED PROTEIN RB -RELATED"/>
    <property type="match status" value="1"/>
</dbReference>
<feature type="region of interest" description="Disordered" evidence="1">
    <location>
        <begin position="1"/>
        <end position="39"/>
    </location>
</feature>
<dbReference type="GO" id="GO:2000134">
    <property type="term" value="P:negative regulation of G1/S transition of mitotic cell cycle"/>
    <property type="evidence" value="ECO:0007669"/>
    <property type="project" value="TreeGrafter"/>
</dbReference>
<evidence type="ECO:0000313" key="3">
    <source>
        <dbReference type="Proteomes" id="UP001283361"/>
    </source>
</evidence>
<proteinExistence type="predicted"/>
<dbReference type="EMBL" id="JAWDGP010002165">
    <property type="protein sequence ID" value="KAK3785168.1"/>
    <property type="molecule type" value="Genomic_DNA"/>
</dbReference>
<dbReference type="GO" id="GO:0030154">
    <property type="term" value="P:cell differentiation"/>
    <property type="evidence" value="ECO:0007669"/>
    <property type="project" value="TreeGrafter"/>
</dbReference>
<evidence type="ECO:0000313" key="2">
    <source>
        <dbReference type="EMBL" id="KAK3785168.1"/>
    </source>
</evidence>
<comment type="caution">
    <text evidence="2">The sequence shown here is derived from an EMBL/GenBank/DDBJ whole genome shotgun (WGS) entry which is preliminary data.</text>
</comment>
<sequence length="149" mass="16223">MKFTDKSADLTDQPKLSPLPAGRSMTLSPRRVSSNHSLFISPAQGQGALSSLQNRGLSYSINRSPSKELQAINKMIKQGAALLQAHQQQQTQTGVKSAKRVLEVDIEDDSVQSPASKQRILAVNASSGGLVQQPVLHPLIRRLQEMDQN</sequence>
<reference evidence="2" key="1">
    <citation type="journal article" date="2023" name="G3 (Bethesda)">
        <title>A reference genome for the long-term kleptoplast-retaining sea slug Elysia crispata morphotype clarki.</title>
        <authorList>
            <person name="Eastman K.E."/>
            <person name="Pendleton A.L."/>
            <person name="Shaikh M.A."/>
            <person name="Suttiyut T."/>
            <person name="Ogas R."/>
            <person name="Tomko P."/>
            <person name="Gavelis G."/>
            <person name="Widhalm J.R."/>
            <person name="Wisecaver J.H."/>
        </authorList>
    </citation>
    <scope>NUCLEOTIDE SEQUENCE</scope>
    <source>
        <strain evidence="2">ECLA1</strain>
    </source>
</reference>
<dbReference type="GO" id="GO:0000785">
    <property type="term" value="C:chromatin"/>
    <property type="evidence" value="ECO:0007669"/>
    <property type="project" value="TreeGrafter"/>
</dbReference>
<dbReference type="GO" id="GO:0000977">
    <property type="term" value="F:RNA polymerase II transcription regulatory region sequence-specific DNA binding"/>
    <property type="evidence" value="ECO:0007669"/>
    <property type="project" value="TreeGrafter"/>
</dbReference>
<dbReference type="Proteomes" id="UP001283361">
    <property type="component" value="Unassembled WGS sequence"/>
</dbReference>
<dbReference type="GO" id="GO:0005667">
    <property type="term" value="C:transcription regulator complex"/>
    <property type="evidence" value="ECO:0007669"/>
    <property type="project" value="TreeGrafter"/>
</dbReference>
<protein>
    <submittedName>
        <fullName evidence="2">Uncharacterized protein</fullName>
    </submittedName>
</protein>
<evidence type="ECO:0000256" key="1">
    <source>
        <dbReference type="SAM" id="MobiDB-lite"/>
    </source>
</evidence>
<organism evidence="2 3">
    <name type="scientific">Elysia crispata</name>
    <name type="common">lettuce slug</name>
    <dbReference type="NCBI Taxonomy" id="231223"/>
    <lineage>
        <taxon>Eukaryota</taxon>
        <taxon>Metazoa</taxon>
        <taxon>Spiralia</taxon>
        <taxon>Lophotrochozoa</taxon>
        <taxon>Mollusca</taxon>
        <taxon>Gastropoda</taxon>
        <taxon>Heterobranchia</taxon>
        <taxon>Euthyneura</taxon>
        <taxon>Panpulmonata</taxon>
        <taxon>Sacoglossa</taxon>
        <taxon>Placobranchoidea</taxon>
        <taxon>Plakobranchidae</taxon>
        <taxon>Elysia</taxon>
    </lineage>
</organism>